<protein>
    <recommendedName>
        <fullName evidence="4">Transmembrane protein</fullName>
    </recommendedName>
</protein>
<dbReference type="KEGG" id="gra:105763171"/>
<feature type="transmembrane region" description="Helical" evidence="1">
    <location>
        <begin position="119"/>
        <end position="139"/>
    </location>
</feature>
<evidence type="ECO:0000256" key="1">
    <source>
        <dbReference type="SAM" id="Phobius"/>
    </source>
</evidence>
<evidence type="ECO:0000313" key="2">
    <source>
        <dbReference type="EMBL" id="KJB48205.1"/>
    </source>
</evidence>
<reference evidence="2 3" key="1">
    <citation type="journal article" date="2012" name="Nature">
        <title>Repeated polyploidization of Gossypium genomes and the evolution of spinnable cotton fibres.</title>
        <authorList>
            <person name="Paterson A.H."/>
            <person name="Wendel J.F."/>
            <person name="Gundlach H."/>
            <person name="Guo H."/>
            <person name="Jenkins J."/>
            <person name="Jin D."/>
            <person name="Llewellyn D."/>
            <person name="Showmaker K.C."/>
            <person name="Shu S."/>
            <person name="Udall J."/>
            <person name="Yoo M.J."/>
            <person name="Byers R."/>
            <person name="Chen W."/>
            <person name="Doron-Faigenboim A."/>
            <person name="Duke M.V."/>
            <person name="Gong L."/>
            <person name="Grimwood J."/>
            <person name="Grover C."/>
            <person name="Grupp K."/>
            <person name="Hu G."/>
            <person name="Lee T.H."/>
            <person name="Li J."/>
            <person name="Lin L."/>
            <person name="Liu T."/>
            <person name="Marler B.S."/>
            <person name="Page J.T."/>
            <person name="Roberts A.W."/>
            <person name="Romanel E."/>
            <person name="Sanders W.S."/>
            <person name="Szadkowski E."/>
            <person name="Tan X."/>
            <person name="Tang H."/>
            <person name="Xu C."/>
            <person name="Wang J."/>
            <person name="Wang Z."/>
            <person name="Zhang D."/>
            <person name="Zhang L."/>
            <person name="Ashrafi H."/>
            <person name="Bedon F."/>
            <person name="Bowers J.E."/>
            <person name="Brubaker C.L."/>
            <person name="Chee P.W."/>
            <person name="Das S."/>
            <person name="Gingle A.R."/>
            <person name="Haigler C.H."/>
            <person name="Harker D."/>
            <person name="Hoffmann L.V."/>
            <person name="Hovav R."/>
            <person name="Jones D.C."/>
            <person name="Lemke C."/>
            <person name="Mansoor S."/>
            <person name="ur Rahman M."/>
            <person name="Rainville L.N."/>
            <person name="Rambani A."/>
            <person name="Reddy U.K."/>
            <person name="Rong J.K."/>
            <person name="Saranga Y."/>
            <person name="Scheffler B.E."/>
            <person name="Scheffler J.A."/>
            <person name="Stelly D.M."/>
            <person name="Triplett B.A."/>
            <person name="Van Deynze A."/>
            <person name="Vaslin M.F."/>
            <person name="Waghmare V.N."/>
            <person name="Walford S.A."/>
            <person name="Wright R.J."/>
            <person name="Zaki E.A."/>
            <person name="Zhang T."/>
            <person name="Dennis E.S."/>
            <person name="Mayer K.F."/>
            <person name="Peterson D.G."/>
            <person name="Rokhsar D.S."/>
            <person name="Wang X."/>
            <person name="Schmutz J."/>
        </authorList>
    </citation>
    <scope>NUCLEOTIDE SEQUENCE [LARGE SCALE GENOMIC DNA]</scope>
</reference>
<evidence type="ECO:0000313" key="3">
    <source>
        <dbReference type="Proteomes" id="UP000032304"/>
    </source>
</evidence>
<dbReference type="OrthoDB" id="1302077at2759"/>
<dbReference type="eggNOG" id="ENOG502S6X9">
    <property type="taxonomic scope" value="Eukaryota"/>
</dbReference>
<name>A0A0D2TXY8_GOSRA</name>
<keyword evidence="1" id="KW-1133">Transmembrane helix</keyword>
<dbReference type="Gramene" id="KJB48205">
    <property type="protein sequence ID" value="KJB48205"/>
    <property type="gene ID" value="B456_008G058400"/>
</dbReference>
<dbReference type="OMA" id="PPKYPSC"/>
<evidence type="ECO:0008006" key="4">
    <source>
        <dbReference type="Google" id="ProtNLM"/>
    </source>
</evidence>
<dbReference type="STRING" id="29730.A0A0D2TXY8"/>
<keyword evidence="1" id="KW-0812">Transmembrane</keyword>
<dbReference type="Proteomes" id="UP000032304">
    <property type="component" value="Chromosome 8"/>
</dbReference>
<feature type="transmembrane region" description="Helical" evidence="1">
    <location>
        <begin position="12"/>
        <end position="30"/>
    </location>
</feature>
<organism evidence="2 3">
    <name type="scientific">Gossypium raimondii</name>
    <name type="common">Peruvian cotton</name>
    <name type="synonym">Gossypium klotzschianum subsp. raimondii</name>
    <dbReference type="NCBI Taxonomy" id="29730"/>
    <lineage>
        <taxon>Eukaryota</taxon>
        <taxon>Viridiplantae</taxon>
        <taxon>Streptophyta</taxon>
        <taxon>Embryophyta</taxon>
        <taxon>Tracheophyta</taxon>
        <taxon>Spermatophyta</taxon>
        <taxon>Magnoliopsida</taxon>
        <taxon>eudicotyledons</taxon>
        <taxon>Gunneridae</taxon>
        <taxon>Pentapetalae</taxon>
        <taxon>rosids</taxon>
        <taxon>malvids</taxon>
        <taxon>Malvales</taxon>
        <taxon>Malvaceae</taxon>
        <taxon>Malvoideae</taxon>
        <taxon>Gossypium</taxon>
    </lineage>
</organism>
<accession>A0A0D2TXY8</accession>
<keyword evidence="3" id="KW-1185">Reference proteome</keyword>
<sequence>MVQHSHRKNPPSVLMIFPILSIIFAVPINASTKILEEVVPVVVPQAPTTEIKCGACPCVNPCGQQSLPPPPPPRFTYCNTLPSPPPPPRFYYVTGMPGQLYGVDPDDRWRYFSNGGRNFVGGFVAFIWLWVVGALHYLLSIL</sequence>
<keyword evidence="1" id="KW-0472">Membrane</keyword>
<dbReference type="EMBL" id="CM001747">
    <property type="protein sequence ID" value="KJB48205.1"/>
    <property type="molecule type" value="Genomic_DNA"/>
</dbReference>
<dbReference type="AlphaFoldDB" id="A0A0D2TXY8"/>
<proteinExistence type="predicted"/>
<dbReference type="PANTHER" id="PTHR35094:SF7">
    <property type="entry name" value="LEUCINE-RICH REPEAT EXTENSIN-LIKE PROTEIN 2"/>
    <property type="match status" value="1"/>
</dbReference>
<dbReference type="PANTHER" id="PTHR35094">
    <property type="entry name" value="LEUCINE-RICH REPEAT EXTENSIN-LIKE PROTEIN 2"/>
    <property type="match status" value="1"/>
</dbReference>
<gene>
    <name evidence="2" type="ORF">B456_008G058400</name>
</gene>